<evidence type="ECO:0000256" key="1">
    <source>
        <dbReference type="SAM" id="MobiDB-lite"/>
    </source>
</evidence>
<gene>
    <name evidence="3" type="ORF">GCM10009639_04580</name>
</gene>
<dbReference type="EMBL" id="BAAAKJ010000020">
    <property type="protein sequence ID" value="GAA1383799.1"/>
    <property type="molecule type" value="Genomic_DNA"/>
</dbReference>
<proteinExistence type="predicted"/>
<evidence type="ECO:0000313" key="3">
    <source>
        <dbReference type="EMBL" id="GAA1383799.1"/>
    </source>
</evidence>
<feature type="region of interest" description="Disordered" evidence="1">
    <location>
        <begin position="31"/>
        <end position="87"/>
    </location>
</feature>
<protein>
    <recommendedName>
        <fullName evidence="5">Lipoprotein</fullName>
    </recommendedName>
</protein>
<organism evidence="3 4">
    <name type="scientific">Kitasatospora putterlickiae</name>
    <dbReference type="NCBI Taxonomy" id="221725"/>
    <lineage>
        <taxon>Bacteria</taxon>
        <taxon>Bacillati</taxon>
        <taxon>Actinomycetota</taxon>
        <taxon>Actinomycetes</taxon>
        <taxon>Kitasatosporales</taxon>
        <taxon>Streptomycetaceae</taxon>
        <taxon>Kitasatospora</taxon>
    </lineage>
</organism>
<dbReference type="Proteomes" id="UP001499863">
    <property type="component" value="Unassembled WGS sequence"/>
</dbReference>
<comment type="caution">
    <text evidence="3">The sequence shown here is derived from an EMBL/GenBank/DDBJ whole genome shotgun (WGS) entry which is preliminary data.</text>
</comment>
<feature type="signal peptide" evidence="2">
    <location>
        <begin position="1"/>
        <end position="26"/>
    </location>
</feature>
<name>A0ABP4IDX7_9ACTN</name>
<keyword evidence="2" id="KW-0732">Signal</keyword>
<keyword evidence="4" id="KW-1185">Reference proteome</keyword>
<accession>A0ABP4IDX7</accession>
<evidence type="ECO:0000256" key="2">
    <source>
        <dbReference type="SAM" id="SignalP"/>
    </source>
</evidence>
<feature type="chain" id="PRO_5046020701" description="Lipoprotein" evidence="2">
    <location>
        <begin position="27"/>
        <end position="237"/>
    </location>
</feature>
<evidence type="ECO:0000313" key="4">
    <source>
        <dbReference type="Proteomes" id="UP001499863"/>
    </source>
</evidence>
<dbReference type="PROSITE" id="PS51257">
    <property type="entry name" value="PROKAR_LIPOPROTEIN"/>
    <property type="match status" value="1"/>
</dbReference>
<sequence length="237" mass="24090">MQSARSVSTARVAVAGAIVAALALTACGPENEDVSAPPATATAQPAATASAQPTVPAQPTGRPTTTAQPTGRATAPATTAPAGKRQVVDAGTAGGLAKTTGKDAVSDVAVDPGEMRENMHLVLANFDRPGQTSGRRILLIAVDNVPEDPAKRREHLWRGMIDYALQNGSTGDPTTATPYPAGPLGGSLECLRLPEAPTTDVVCGWSDASTAGVALFPKTTPAEAAALFTKMRGDIEK</sequence>
<reference evidence="4" key="1">
    <citation type="journal article" date="2019" name="Int. J. Syst. Evol. Microbiol.">
        <title>The Global Catalogue of Microorganisms (GCM) 10K type strain sequencing project: providing services to taxonomists for standard genome sequencing and annotation.</title>
        <authorList>
            <consortium name="The Broad Institute Genomics Platform"/>
            <consortium name="The Broad Institute Genome Sequencing Center for Infectious Disease"/>
            <person name="Wu L."/>
            <person name="Ma J."/>
        </authorList>
    </citation>
    <scope>NUCLEOTIDE SEQUENCE [LARGE SCALE GENOMIC DNA]</scope>
    <source>
        <strain evidence="4">JCM 12393</strain>
    </source>
</reference>
<feature type="compositionally biased region" description="Low complexity" evidence="1">
    <location>
        <begin position="34"/>
        <end position="82"/>
    </location>
</feature>
<dbReference type="RefSeq" id="WP_344324781.1">
    <property type="nucleotide sequence ID" value="NZ_BAAAKJ010000020.1"/>
</dbReference>
<evidence type="ECO:0008006" key="5">
    <source>
        <dbReference type="Google" id="ProtNLM"/>
    </source>
</evidence>